<keyword evidence="3" id="KW-1185">Reference proteome</keyword>
<dbReference type="EnsemblProtists" id="PYU1_T012312">
    <property type="protein sequence ID" value="PYU1_T012312"/>
    <property type="gene ID" value="PYU1_G012286"/>
</dbReference>
<evidence type="ECO:0000313" key="2">
    <source>
        <dbReference type="EnsemblProtists" id="PYU1_T012312"/>
    </source>
</evidence>
<evidence type="ECO:0000313" key="3">
    <source>
        <dbReference type="Proteomes" id="UP000019132"/>
    </source>
</evidence>
<feature type="compositionally biased region" description="Basic and acidic residues" evidence="1">
    <location>
        <begin position="55"/>
        <end position="69"/>
    </location>
</feature>
<accession>K3X513</accession>
<protein>
    <submittedName>
        <fullName evidence="2">Uncharacterized protein</fullName>
    </submittedName>
</protein>
<dbReference type="HOGENOM" id="CLU_974777_0_0_1"/>
<feature type="region of interest" description="Disordered" evidence="1">
    <location>
        <begin position="55"/>
        <end position="90"/>
    </location>
</feature>
<reference evidence="2" key="3">
    <citation type="submission" date="2015-02" db="UniProtKB">
        <authorList>
            <consortium name="EnsemblProtists"/>
        </authorList>
    </citation>
    <scope>IDENTIFICATION</scope>
    <source>
        <strain evidence="2">DAOM BR144</strain>
    </source>
</reference>
<dbReference type="VEuPathDB" id="FungiDB:PYU1_G012286"/>
<sequence length="282" mass="32239">MRCRGCAVLQAELTKLKRGSTEQAKKDQQQCMLMFQQLQQLARLNASLIERYEGSRMREEQRTQARELVEDTAEPPKATQYPQKPPMKQRLAGSQDETRNHLQTLVVQQAHELEGMRKRLESVIPVPAGCQVVSSNLTFPNADADALMLERIDLDAIDSDADVSQAAMSRANRHAAHVRSLPLTSLHARLKSKDFEIQKLQTLATKLETQLSRLVDKKREMARGYQQITTIQQTQLKKYFAHLQQLDKEKKRLEACLKDMQRYTSVLEKKLIDAMQVEALTA</sequence>
<reference evidence="3" key="1">
    <citation type="journal article" date="2010" name="Genome Biol.">
        <title>Genome sequence of the necrotrophic plant pathogen Pythium ultimum reveals original pathogenicity mechanisms and effector repertoire.</title>
        <authorList>
            <person name="Levesque C.A."/>
            <person name="Brouwer H."/>
            <person name="Cano L."/>
            <person name="Hamilton J.P."/>
            <person name="Holt C."/>
            <person name="Huitema E."/>
            <person name="Raffaele S."/>
            <person name="Robideau G.P."/>
            <person name="Thines M."/>
            <person name="Win J."/>
            <person name="Zerillo M.M."/>
            <person name="Beakes G.W."/>
            <person name="Boore J.L."/>
            <person name="Busam D."/>
            <person name="Dumas B."/>
            <person name="Ferriera S."/>
            <person name="Fuerstenberg S.I."/>
            <person name="Gachon C.M."/>
            <person name="Gaulin E."/>
            <person name="Govers F."/>
            <person name="Grenville-Briggs L."/>
            <person name="Horner N."/>
            <person name="Hostetler J."/>
            <person name="Jiang R.H."/>
            <person name="Johnson J."/>
            <person name="Krajaejun T."/>
            <person name="Lin H."/>
            <person name="Meijer H.J."/>
            <person name="Moore B."/>
            <person name="Morris P."/>
            <person name="Phuntmart V."/>
            <person name="Puiu D."/>
            <person name="Shetty J."/>
            <person name="Stajich J.E."/>
            <person name="Tripathy S."/>
            <person name="Wawra S."/>
            <person name="van West P."/>
            <person name="Whitty B.R."/>
            <person name="Coutinho P.M."/>
            <person name="Henrissat B."/>
            <person name="Martin F."/>
            <person name="Thomas P.D."/>
            <person name="Tyler B.M."/>
            <person name="De Vries R.P."/>
            <person name="Kamoun S."/>
            <person name="Yandell M."/>
            <person name="Tisserat N."/>
            <person name="Buell C.R."/>
        </authorList>
    </citation>
    <scope>NUCLEOTIDE SEQUENCE</scope>
    <source>
        <strain evidence="3">DAOM:BR144</strain>
    </source>
</reference>
<dbReference type="InParanoid" id="K3X513"/>
<dbReference type="eggNOG" id="ENOG502SS6D">
    <property type="taxonomic scope" value="Eukaryota"/>
</dbReference>
<dbReference type="AlphaFoldDB" id="K3X513"/>
<dbReference type="EMBL" id="GL376608">
    <property type="status" value="NOT_ANNOTATED_CDS"/>
    <property type="molecule type" value="Genomic_DNA"/>
</dbReference>
<organism evidence="2 3">
    <name type="scientific">Globisporangium ultimum (strain ATCC 200006 / CBS 805.95 / DAOM BR144)</name>
    <name type="common">Pythium ultimum</name>
    <dbReference type="NCBI Taxonomy" id="431595"/>
    <lineage>
        <taxon>Eukaryota</taxon>
        <taxon>Sar</taxon>
        <taxon>Stramenopiles</taxon>
        <taxon>Oomycota</taxon>
        <taxon>Peronosporomycetes</taxon>
        <taxon>Pythiales</taxon>
        <taxon>Pythiaceae</taxon>
        <taxon>Globisporangium</taxon>
    </lineage>
</organism>
<dbReference type="Proteomes" id="UP000019132">
    <property type="component" value="Unassembled WGS sequence"/>
</dbReference>
<proteinExistence type="predicted"/>
<dbReference type="OMA" id="YSRTDGH"/>
<evidence type="ECO:0000256" key="1">
    <source>
        <dbReference type="SAM" id="MobiDB-lite"/>
    </source>
</evidence>
<name>K3X513_GLOUD</name>
<reference evidence="3" key="2">
    <citation type="submission" date="2010-04" db="EMBL/GenBank/DDBJ databases">
        <authorList>
            <person name="Buell R."/>
            <person name="Hamilton J."/>
            <person name="Hostetler J."/>
        </authorList>
    </citation>
    <scope>NUCLEOTIDE SEQUENCE [LARGE SCALE GENOMIC DNA]</scope>
    <source>
        <strain evidence="3">DAOM:BR144</strain>
    </source>
</reference>